<comment type="cofactor">
    <cofactor evidence="1 4">
        <name>pyridoxal 5'-phosphate</name>
        <dbReference type="ChEBI" id="CHEBI:597326"/>
    </cofactor>
</comment>
<dbReference type="Pfam" id="PF00155">
    <property type="entry name" value="Aminotran_1_2"/>
    <property type="match status" value="1"/>
</dbReference>
<proteinExistence type="inferred from homology"/>
<protein>
    <submittedName>
        <fullName evidence="6">Pyridoxal phosphate-dependent aminotransferase family protein</fullName>
    </submittedName>
</protein>
<dbReference type="PROSITE" id="PS00599">
    <property type="entry name" value="AA_TRANSFER_CLASS_2"/>
    <property type="match status" value="1"/>
</dbReference>
<dbReference type="InterPro" id="IPR004839">
    <property type="entry name" value="Aminotransferase_I/II_large"/>
</dbReference>
<dbReference type="EMBL" id="CP084167">
    <property type="protein sequence ID" value="UJG42563.1"/>
    <property type="molecule type" value="Genomic_DNA"/>
</dbReference>
<keyword evidence="3 4" id="KW-0663">Pyridoxal phosphate</keyword>
<dbReference type="InterPro" id="IPR001917">
    <property type="entry name" value="Aminotrans_II_pyridoxalP_BS"/>
</dbReference>
<reference evidence="6" key="1">
    <citation type="journal article" date="2022" name="Nat. Microbiol.">
        <title>Unique mobile elements and scalable gene flow at the prokaryote-eukaryote boundary revealed by circularized Asgard archaea genomes.</title>
        <authorList>
            <person name="Wu F."/>
            <person name="Speth D.R."/>
            <person name="Philosof A."/>
            <person name="Cremiere A."/>
            <person name="Narayanan A."/>
            <person name="Barco R.A."/>
            <person name="Connon S.A."/>
            <person name="Amend J.P."/>
            <person name="Antoshechkin I.A."/>
            <person name="Orphan V.J."/>
        </authorList>
    </citation>
    <scope>NUCLEOTIDE SEQUENCE</scope>
    <source>
        <strain evidence="6">PR6</strain>
    </source>
</reference>
<dbReference type="Proteomes" id="UP001200513">
    <property type="component" value="Chromosome"/>
</dbReference>
<comment type="similarity">
    <text evidence="4">Belongs to the class-II pyridoxal-phosphate-dependent aminotransferase family.</text>
</comment>
<evidence type="ECO:0000256" key="4">
    <source>
        <dbReference type="RuleBase" id="RU003693"/>
    </source>
</evidence>
<accession>A0A9Y1BP09</accession>
<evidence type="ECO:0000256" key="1">
    <source>
        <dbReference type="ARBA" id="ARBA00001933"/>
    </source>
</evidence>
<dbReference type="InterPro" id="IPR050087">
    <property type="entry name" value="AON_synthase_class-II"/>
</dbReference>
<dbReference type="SUPFAM" id="SSF53383">
    <property type="entry name" value="PLP-dependent transferases"/>
    <property type="match status" value="1"/>
</dbReference>
<keyword evidence="2" id="KW-0808">Transferase</keyword>
<name>A0A9Y1BP09_9ARCH</name>
<dbReference type="Gene3D" id="3.90.1150.10">
    <property type="entry name" value="Aspartate Aminotransferase, domain 1"/>
    <property type="match status" value="1"/>
</dbReference>
<feature type="domain" description="Aminotransferase class I/classII large" evidence="5">
    <location>
        <begin position="47"/>
        <end position="393"/>
    </location>
</feature>
<evidence type="ECO:0000256" key="3">
    <source>
        <dbReference type="ARBA" id="ARBA00022898"/>
    </source>
</evidence>
<dbReference type="AlphaFoldDB" id="A0A9Y1BP09"/>
<sequence length="403" mass="44811">MSKFRKKCNRYYKFGAPTMAKKVGVYPYFMHINSEQNPVVEMDGKPTIMLGSNNYLGMTSHPRVKEKAIETINEFGVGTTGSRLLNGTMELHVELEQRLANFLGMEDCVVFSTGLLANFGSISALLSEEDEWVISDQYNHASIIDGIRLGRFNQENKYIFKHNDMDDLEKGLRSVPKGKGMIITDGVFSMEGDIAPLGHLVDLAEDYDAFVYIDDAHGVGVLGSHGRGTSDYFGVTDKIDLIMGTFSKSFASVGGYIAASKEVCNWIRHKSRPFIFTASPPPSTCATVLAILDIIEKDDSYQRNLLDMALKMKTGLSDAGFEVTDSHTAIIPLIIGSEKKMLKFFHELYKHEPKGVFTNPVRFPATPKGRELLRTSYMASMNADLIDEALEIITKVGKKIKVI</sequence>
<dbReference type="InterPro" id="IPR015424">
    <property type="entry name" value="PyrdxlP-dep_Trfase"/>
</dbReference>
<organism evidence="6">
    <name type="scientific">Candidatus Heimdallarchaeum endolithica</name>
    <dbReference type="NCBI Taxonomy" id="2876572"/>
    <lineage>
        <taxon>Archaea</taxon>
        <taxon>Promethearchaeati</taxon>
        <taxon>Candidatus Heimdallarchaeota</taxon>
        <taxon>Candidatus Heimdallarchaeia (ex Rinke et al. 2021) (nom. nud.)</taxon>
        <taxon>Candidatus Heimdallarchaeales</taxon>
        <taxon>Candidatus Heimdallarchaeaceae</taxon>
        <taxon>Candidatus Heimdallarchaeum</taxon>
    </lineage>
</organism>
<dbReference type="PANTHER" id="PTHR13693:SF3">
    <property type="entry name" value="LD36009P"/>
    <property type="match status" value="1"/>
</dbReference>
<gene>
    <name evidence="6" type="ORF">K9W46_09190</name>
</gene>
<dbReference type="InterPro" id="IPR015421">
    <property type="entry name" value="PyrdxlP-dep_Trfase_major"/>
</dbReference>
<evidence type="ECO:0000259" key="5">
    <source>
        <dbReference type="Pfam" id="PF00155"/>
    </source>
</evidence>
<evidence type="ECO:0000256" key="2">
    <source>
        <dbReference type="ARBA" id="ARBA00022679"/>
    </source>
</evidence>
<evidence type="ECO:0000313" key="6">
    <source>
        <dbReference type="EMBL" id="UJG42563.1"/>
    </source>
</evidence>
<dbReference type="InterPro" id="IPR015422">
    <property type="entry name" value="PyrdxlP-dep_Trfase_small"/>
</dbReference>
<dbReference type="GO" id="GO:0030170">
    <property type="term" value="F:pyridoxal phosphate binding"/>
    <property type="evidence" value="ECO:0007669"/>
    <property type="project" value="InterPro"/>
</dbReference>
<dbReference type="GO" id="GO:0008483">
    <property type="term" value="F:transaminase activity"/>
    <property type="evidence" value="ECO:0007669"/>
    <property type="project" value="UniProtKB-KW"/>
</dbReference>
<dbReference type="Gene3D" id="3.40.640.10">
    <property type="entry name" value="Type I PLP-dependent aspartate aminotransferase-like (Major domain)"/>
    <property type="match status" value="1"/>
</dbReference>
<dbReference type="CDD" id="cd06454">
    <property type="entry name" value="KBL_like"/>
    <property type="match status" value="1"/>
</dbReference>
<keyword evidence="6" id="KW-0032">Aminotransferase</keyword>
<dbReference type="PANTHER" id="PTHR13693">
    <property type="entry name" value="CLASS II AMINOTRANSFERASE/8-AMINO-7-OXONONANOATE SYNTHASE"/>
    <property type="match status" value="1"/>
</dbReference>